<evidence type="ECO:0000313" key="2">
    <source>
        <dbReference type="EMBL" id="KAF2108730.1"/>
    </source>
</evidence>
<sequence length="488" mass="54302">MDPLTLAEIVLKVNVVATRCAQDLGKMTKILSDKPHGLSMLRERVILISGALSQLHACLMSSEPPGPSAWNEAVDVFAYHPKAYDICDNILSFSMIVLNDAQKVIQEAMESTRSTRAPTRKDAIYTVWDGARIHTMSKHLDVLIEALGSMTLLLYPSSRDQAKRPAQDSAEILASVHDSLQIVNLTKGRTLPTSSIFQAREKHTIYDLPPSPTEQQASADMDFDDIVMKSLILRSDVASFVSSLPPIETQVRPAIMQDSGDRRGAQQSLNKQNLGSSLPSRAEDSMFEDFIDWKASFATILENYRSDNPQELSYAKGTTIKGLQVQGNIWTGQVFEFYSSSLSGPRGIIHRRHSNLTFVLSAPIQAKTHGGEPYSIKRINYMPNWEVGGSTRVPLEKINLDSISQRTINAVLGRFKFSGSDSVKASRFEDQLMKIYNGSNGSQYQDCYLDIVKVFQSCGSIKEILETSQTCERLWRGSDIAKWLKGKI</sequence>
<name>A0A6A5YP15_9PLEO</name>
<evidence type="ECO:0000256" key="1">
    <source>
        <dbReference type="SAM" id="MobiDB-lite"/>
    </source>
</evidence>
<reference evidence="2" key="1">
    <citation type="journal article" date="2020" name="Stud. Mycol.">
        <title>101 Dothideomycetes genomes: a test case for predicting lifestyles and emergence of pathogens.</title>
        <authorList>
            <person name="Haridas S."/>
            <person name="Albert R."/>
            <person name="Binder M."/>
            <person name="Bloem J."/>
            <person name="Labutti K."/>
            <person name="Salamov A."/>
            <person name="Andreopoulos B."/>
            <person name="Baker S."/>
            <person name="Barry K."/>
            <person name="Bills G."/>
            <person name="Bluhm B."/>
            <person name="Cannon C."/>
            <person name="Castanera R."/>
            <person name="Culley D."/>
            <person name="Daum C."/>
            <person name="Ezra D."/>
            <person name="Gonzalez J."/>
            <person name="Henrissat B."/>
            <person name="Kuo A."/>
            <person name="Liang C."/>
            <person name="Lipzen A."/>
            <person name="Lutzoni F."/>
            <person name="Magnuson J."/>
            <person name="Mondo S."/>
            <person name="Nolan M."/>
            <person name="Ohm R."/>
            <person name="Pangilinan J."/>
            <person name="Park H.-J."/>
            <person name="Ramirez L."/>
            <person name="Alfaro M."/>
            <person name="Sun H."/>
            <person name="Tritt A."/>
            <person name="Yoshinaga Y."/>
            <person name="Zwiers L.-H."/>
            <person name="Turgeon B."/>
            <person name="Goodwin S."/>
            <person name="Spatafora J."/>
            <person name="Crous P."/>
            <person name="Grigoriev I."/>
        </authorList>
    </citation>
    <scope>NUCLEOTIDE SEQUENCE</scope>
    <source>
        <strain evidence="2">CBS 627.86</strain>
    </source>
</reference>
<gene>
    <name evidence="2" type="ORF">BDV96DRAFT_259231</name>
</gene>
<organism evidence="2 3">
    <name type="scientific">Lophiotrema nucula</name>
    <dbReference type="NCBI Taxonomy" id="690887"/>
    <lineage>
        <taxon>Eukaryota</taxon>
        <taxon>Fungi</taxon>
        <taxon>Dikarya</taxon>
        <taxon>Ascomycota</taxon>
        <taxon>Pezizomycotina</taxon>
        <taxon>Dothideomycetes</taxon>
        <taxon>Pleosporomycetidae</taxon>
        <taxon>Pleosporales</taxon>
        <taxon>Lophiotremataceae</taxon>
        <taxon>Lophiotrema</taxon>
    </lineage>
</organism>
<accession>A0A6A5YP15</accession>
<protein>
    <recommendedName>
        <fullName evidence="4">Fungal N-terminal domain-containing protein</fullName>
    </recommendedName>
</protein>
<feature type="compositionally biased region" description="Polar residues" evidence="1">
    <location>
        <begin position="265"/>
        <end position="279"/>
    </location>
</feature>
<dbReference type="AlphaFoldDB" id="A0A6A5YP15"/>
<dbReference type="Proteomes" id="UP000799770">
    <property type="component" value="Unassembled WGS sequence"/>
</dbReference>
<evidence type="ECO:0008006" key="4">
    <source>
        <dbReference type="Google" id="ProtNLM"/>
    </source>
</evidence>
<keyword evidence="3" id="KW-1185">Reference proteome</keyword>
<evidence type="ECO:0000313" key="3">
    <source>
        <dbReference type="Proteomes" id="UP000799770"/>
    </source>
</evidence>
<feature type="region of interest" description="Disordered" evidence="1">
    <location>
        <begin position="257"/>
        <end position="280"/>
    </location>
</feature>
<dbReference type="EMBL" id="ML977346">
    <property type="protein sequence ID" value="KAF2108730.1"/>
    <property type="molecule type" value="Genomic_DNA"/>
</dbReference>
<proteinExistence type="predicted"/>